<sequence>MFWTKKINDTAVMRYGFLGGIGEALFCFIVVLFMSFIQQSLIISAKASGLAGFLLFLLVFVFSAAASGLLLFGYPVYLALQQRFAEALMTAATSLLTMAIIGILVFILISFI</sequence>
<keyword evidence="1" id="KW-1133">Transmembrane helix</keyword>
<gene>
    <name evidence="2" type="ORF">A2663_03085</name>
</gene>
<protein>
    <recommendedName>
        <fullName evidence="4">Major facilitator superfamily (MFS) profile domain-containing protein</fullName>
    </recommendedName>
</protein>
<dbReference type="AlphaFoldDB" id="A0A1G1Y839"/>
<reference evidence="2 3" key="1">
    <citation type="journal article" date="2016" name="Nat. Commun.">
        <title>Thousands of microbial genomes shed light on interconnected biogeochemical processes in an aquifer system.</title>
        <authorList>
            <person name="Anantharaman K."/>
            <person name="Brown C.T."/>
            <person name="Hug L.A."/>
            <person name="Sharon I."/>
            <person name="Castelle C.J."/>
            <person name="Probst A.J."/>
            <person name="Thomas B.C."/>
            <person name="Singh A."/>
            <person name="Wilkins M.J."/>
            <person name="Karaoz U."/>
            <person name="Brodie E.L."/>
            <person name="Williams K.H."/>
            <person name="Hubbard S.S."/>
            <person name="Banfield J.F."/>
        </authorList>
    </citation>
    <scope>NUCLEOTIDE SEQUENCE [LARGE SCALE GENOMIC DNA]</scope>
</reference>
<feature type="transmembrane region" description="Helical" evidence="1">
    <location>
        <begin position="87"/>
        <end position="111"/>
    </location>
</feature>
<feature type="transmembrane region" description="Helical" evidence="1">
    <location>
        <begin position="12"/>
        <end position="37"/>
    </location>
</feature>
<keyword evidence="1" id="KW-0812">Transmembrane</keyword>
<evidence type="ECO:0000313" key="3">
    <source>
        <dbReference type="Proteomes" id="UP000178432"/>
    </source>
</evidence>
<feature type="transmembrane region" description="Helical" evidence="1">
    <location>
        <begin position="49"/>
        <end position="75"/>
    </location>
</feature>
<dbReference type="Proteomes" id="UP000178432">
    <property type="component" value="Unassembled WGS sequence"/>
</dbReference>
<evidence type="ECO:0008006" key="4">
    <source>
        <dbReference type="Google" id="ProtNLM"/>
    </source>
</evidence>
<dbReference type="EMBL" id="MHIF01000011">
    <property type="protein sequence ID" value="OGY48485.1"/>
    <property type="molecule type" value="Genomic_DNA"/>
</dbReference>
<evidence type="ECO:0000313" key="2">
    <source>
        <dbReference type="EMBL" id="OGY48485.1"/>
    </source>
</evidence>
<proteinExistence type="predicted"/>
<evidence type="ECO:0000256" key="1">
    <source>
        <dbReference type="SAM" id="Phobius"/>
    </source>
</evidence>
<comment type="caution">
    <text evidence="2">The sequence shown here is derived from an EMBL/GenBank/DDBJ whole genome shotgun (WGS) entry which is preliminary data.</text>
</comment>
<name>A0A1G1Y839_9BACT</name>
<accession>A0A1G1Y839</accession>
<organism evidence="2 3">
    <name type="scientific">Candidatus Buchananbacteria bacterium RIFCSPHIGHO2_01_FULL_46_12</name>
    <dbReference type="NCBI Taxonomy" id="1797536"/>
    <lineage>
        <taxon>Bacteria</taxon>
        <taxon>Candidatus Buchananiibacteriota</taxon>
    </lineage>
</organism>
<keyword evidence="1" id="KW-0472">Membrane</keyword>